<dbReference type="EMBL" id="JAUDZG010000004">
    <property type="protein sequence ID" value="KAK3305819.1"/>
    <property type="molecule type" value="Genomic_DNA"/>
</dbReference>
<dbReference type="Gene3D" id="1.20.58.1250">
    <property type="entry name" value="Tubulin Binding Cofactor C, N-terminal domain"/>
    <property type="match status" value="1"/>
</dbReference>
<dbReference type="Gene3D" id="2.160.20.70">
    <property type="match status" value="1"/>
</dbReference>
<evidence type="ECO:0000313" key="9">
    <source>
        <dbReference type="EMBL" id="KAK3305819.1"/>
    </source>
</evidence>
<protein>
    <submittedName>
        <fullName evidence="9">Tubulin binding cofactor C-domain-containing protein</fullName>
    </submittedName>
</protein>
<dbReference type="PANTHER" id="PTHR15139:SF0">
    <property type="entry name" value="TUBULIN-SPECIFIC CHAPERONE C"/>
    <property type="match status" value="1"/>
</dbReference>
<proteinExistence type="inferred from homology"/>
<dbReference type="GO" id="GO:0005737">
    <property type="term" value="C:cytoplasm"/>
    <property type="evidence" value="ECO:0007669"/>
    <property type="project" value="UniProtKB-SubCell"/>
</dbReference>
<dbReference type="RefSeq" id="XP_062721599.1">
    <property type="nucleotide sequence ID" value="XM_062862675.1"/>
</dbReference>
<dbReference type="SMART" id="SM00673">
    <property type="entry name" value="CARP"/>
    <property type="match status" value="1"/>
</dbReference>
<dbReference type="PANTHER" id="PTHR15139">
    <property type="entry name" value="TUBULIN FOLDING COFACTOR C"/>
    <property type="match status" value="1"/>
</dbReference>
<keyword evidence="4" id="KW-0007">Acetylation</keyword>
<evidence type="ECO:0000256" key="1">
    <source>
        <dbReference type="ARBA" id="ARBA00004496"/>
    </source>
</evidence>
<dbReference type="PROSITE" id="PS51329">
    <property type="entry name" value="C_CAP_COFACTOR_C"/>
    <property type="match status" value="1"/>
</dbReference>
<evidence type="ECO:0000256" key="6">
    <source>
        <dbReference type="ARBA" id="ARBA00026055"/>
    </source>
</evidence>
<dbReference type="Pfam" id="PF16752">
    <property type="entry name" value="TBCC_N"/>
    <property type="match status" value="1"/>
</dbReference>
<dbReference type="InterPro" id="IPR012945">
    <property type="entry name" value="Tubulin-bd_cofactor_C_dom"/>
</dbReference>
<evidence type="ECO:0000256" key="2">
    <source>
        <dbReference type="ARBA" id="ARBA00008848"/>
    </source>
</evidence>
<dbReference type="GO" id="GO:0015631">
    <property type="term" value="F:tubulin binding"/>
    <property type="evidence" value="ECO:0007669"/>
    <property type="project" value="InterPro"/>
</dbReference>
<sequence length="359" mass="39095">MESDRKERFHRGFQHTVASLREQIGQLPTYATVGGERQDAVDHVLSAISNLSNQVADAADFLPAYDQRTYSDVVKELREQLKETMATFTPKARFQFKKRASDAPATSAAKPDARKLNPVANIIASIGDDDAASLAKPADHKDIAGPLLTSGDNEPTARPTSVKRNDDDITIADRRRAHIKLPASVVVSRSSPAVGTLTNLERCVVDMSVATTTGAPFASLMLKDVTGSAIAAGHVDGPVHVSGVRDSVVMVAARQVRIHDCKDVVFYLHCVSRPIIEDSMSVRFAEAPSAYLSDKEKGERNLWDQVDDFNWLKRTPSPNWSMLPESDVIPDDVWKQALAGGLGVDIDVTLQSLGIRKEA</sequence>
<dbReference type="InterPro" id="IPR038397">
    <property type="entry name" value="TBCC_N_sf"/>
</dbReference>
<reference evidence="9" key="2">
    <citation type="submission" date="2023-06" db="EMBL/GenBank/DDBJ databases">
        <authorList>
            <consortium name="Lawrence Berkeley National Laboratory"/>
            <person name="Mondo S.J."/>
            <person name="Hensen N."/>
            <person name="Bonometti L."/>
            <person name="Westerberg I."/>
            <person name="Brannstrom I.O."/>
            <person name="Guillou S."/>
            <person name="Cros-Aarteil S."/>
            <person name="Calhoun S."/>
            <person name="Haridas S."/>
            <person name="Kuo A."/>
            <person name="Pangilinan J."/>
            <person name="Riley R."/>
            <person name="Labutti K."/>
            <person name="Andreopoulos B."/>
            <person name="Lipzen A."/>
            <person name="Chen C."/>
            <person name="Yanf M."/>
            <person name="Daum C."/>
            <person name="Ng V."/>
            <person name="Clum A."/>
            <person name="Steindorff A."/>
            <person name="Ohm R."/>
            <person name="Martin F."/>
            <person name="Silar P."/>
            <person name="Natvig D."/>
            <person name="Lalanne C."/>
            <person name="Gautier V."/>
            <person name="Ament-Velasquez S.L."/>
            <person name="Kruys A."/>
            <person name="Hutchinson M.I."/>
            <person name="Powell A.J."/>
            <person name="Barry K."/>
            <person name="Miller A.N."/>
            <person name="Grigoriev I.V."/>
            <person name="Debuchy R."/>
            <person name="Gladieux P."/>
            <person name="Thoren M.H."/>
            <person name="Johannesson H."/>
        </authorList>
    </citation>
    <scope>NUCLEOTIDE SEQUENCE</scope>
    <source>
        <strain evidence="9">CBS 333.67</strain>
    </source>
</reference>
<evidence type="ECO:0000256" key="4">
    <source>
        <dbReference type="ARBA" id="ARBA00022990"/>
    </source>
</evidence>
<evidence type="ECO:0000259" key="8">
    <source>
        <dbReference type="PROSITE" id="PS51329"/>
    </source>
</evidence>
<name>A0AAJ0GTL2_9PEZI</name>
<keyword evidence="5" id="KW-0143">Chaperone</keyword>
<dbReference type="AlphaFoldDB" id="A0AAJ0GTL2"/>
<keyword evidence="3" id="KW-0963">Cytoplasm</keyword>
<keyword evidence="10" id="KW-1185">Reference proteome</keyword>
<reference evidence="9" key="1">
    <citation type="journal article" date="2023" name="Mol. Phylogenet. Evol.">
        <title>Genome-scale phylogeny and comparative genomics of the fungal order Sordariales.</title>
        <authorList>
            <person name="Hensen N."/>
            <person name="Bonometti L."/>
            <person name="Westerberg I."/>
            <person name="Brannstrom I.O."/>
            <person name="Guillou S."/>
            <person name="Cros-Aarteil S."/>
            <person name="Calhoun S."/>
            <person name="Haridas S."/>
            <person name="Kuo A."/>
            <person name="Mondo S."/>
            <person name="Pangilinan J."/>
            <person name="Riley R."/>
            <person name="LaButti K."/>
            <person name="Andreopoulos B."/>
            <person name="Lipzen A."/>
            <person name="Chen C."/>
            <person name="Yan M."/>
            <person name="Daum C."/>
            <person name="Ng V."/>
            <person name="Clum A."/>
            <person name="Steindorff A."/>
            <person name="Ohm R.A."/>
            <person name="Martin F."/>
            <person name="Silar P."/>
            <person name="Natvig D.O."/>
            <person name="Lalanne C."/>
            <person name="Gautier V."/>
            <person name="Ament-Velasquez S.L."/>
            <person name="Kruys A."/>
            <person name="Hutchinson M.I."/>
            <person name="Powell A.J."/>
            <person name="Barry K."/>
            <person name="Miller A.N."/>
            <person name="Grigoriev I.V."/>
            <person name="Debuchy R."/>
            <person name="Gladieux P."/>
            <person name="Hiltunen Thoren M."/>
            <person name="Johannesson H."/>
        </authorList>
    </citation>
    <scope>NUCLEOTIDE SEQUENCE</scope>
    <source>
        <strain evidence="9">CBS 333.67</strain>
    </source>
</reference>
<dbReference type="InterPro" id="IPR031925">
    <property type="entry name" value="TBCC_N"/>
</dbReference>
<accession>A0AAJ0GTL2</accession>
<comment type="subunit">
    <text evidence="6">Supercomplex made of cofactors A to E. Cofactors A and D function by capturing and stabilizing tubulin in a quasi-native conformation. Cofactor E binds to the cofactor D-tubulin complex; interaction with cofactor C then causes the release of tubulin polypeptides that are committed to the native state.</text>
</comment>
<dbReference type="Pfam" id="PF07986">
    <property type="entry name" value="TBCC"/>
    <property type="match status" value="1"/>
</dbReference>
<dbReference type="InterPro" id="IPR017901">
    <property type="entry name" value="C-CAP_CF_C-like"/>
</dbReference>
<feature type="domain" description="C-CAP/cofactor C-like" evidence="8">
    <location>
        <begin position="155"/>
        <end position="311"/>
    </location>
</feature>
<comment type="similarity">
    <text evidence="2">Belongs to the TBCC family.</text>
</comment>
<dbReference type="GO" id="GO:0007021">
    <property type="term" value="P:tubulin complex assembly"/>
    <property type="evidence" value="ECO:0007669"/>
    <property type="project" value="TreeGrafter"/>
</dbReference>
<evidence type="ECO:0000313" key="10">
    <source>
        <dbReference type="Proteomes" id="UP001273166"/>
    </source>
</evidence>
<dbReference type="InterPro" id="IPR006599">
    <property type="entry name" value="CARP_motif"/>
</dbReference>
<dbReference type="Proteomes" id="UP001273166">
    <property type="component" value="Unassembled WGS sequence"/>
</dbReference>
<comment type="subcellular location">
    <subcellularLocation>
        <location evidence="1">Cytoplasm</location>
    </subcellularLocation>
</comment>
<feature type="region of interest" description="Disordered" evidence="7">
    <location>
        <begin position="142"/>
        <end position="168"/>
    </location>
</feature>
<evidence type="ECO:0000256" key="7">
    <source>
        <dbReference type="SAM" id="MobiDB-lite"/>
    </source>
</evidence>
<dbReference type="InterPro" id="IPR027684">
    <property type="entry name" value="TBCC"/>
</dbReference>
<dbReference type="GeneID" id="87881504"/>
<comment type="caution">
    <text evidence="9">The sequence shown here is derived from an EMBL/GenBank/DDBJ whole genome shotgun (WGS) entry which is preliminary data.</text>
</comment>
<gene>
    <name evidence="9" type="ORF">B0T15DRAFT_211201</name>
</gene>
<dbReference type="GO" id="GO:0007023">
    <property type="term" value="P:post-chaperonin tubulin folding pathway"/>
    <property type="evidence" value="ECO:0007669"/>
    <property type="project" value="InterPro"/>
</dbReference>
<organism evidence="9 10">
    <name type="scientific">Chaetomium strumarium</name>
    <dbReference type="NCBI Taxonomy" id="1170767"/>
    <lineage>
        <taxon>Eukaryota</taxon>
        <taxon>Fungi</taxon>
        <taxon>Dikarya</taxon>
        <taxon>Ascomycota</taxon>
        <taxon>Pezizomycotina</taxon>
        <taxon>Sordariomycetes</taxon>
        <taxon>Sordariomycetidae</taxon>
        <taxon>Sordariales</taxon>
        <taxon>Chaetomiaceae</taxon>
        <taxon>Chaetomium</taxon>
    </lineage>
</organism>
<evidence type="ECO:0000256" key="3">
    <source>
        <dbReference type="ARBA" id="ARBA00022490"/>
    </source>
</evidence>
<evidence type="ECO:0000256" key="5">
    <source>
        <dbReference type="ARBA" id="ARBA00023186"/>
    </source>
</evidence>
<dbReference type="InterPro" id="IPR016098">
    <property type="entry name" value="CAP/MinC_C"/>
</dbReference>